<evidence type="ECO:0000256" key="3">
    <source>
        <dbReference type="ARBA" id="ARBA00022679"/>
    </source>
</evidence>
<keyword evidence="3" id="KW-0808">Transferase</keyword>
<evidence type="ECO:0000256" key="2">
    <source>
        <dbReference type="ARBA" id="ARBA00022553"/>
    </source>
</evidence>
<dbReference type="SUPFAM" id="SSF47336">
    <property type="entry name" value="ACP-like"/>
    <property type="match status" value="1"/>
</dbReference>
<name>A0ABP7T0H1_9ACTN</name>
<feature type="domain" description="Carrier" evidence="5">
    <location>
        <begin position="76"/>
        <end position="155"/>
    </location>
</feature>
<gene>
    <name evidence="6" type="ORF">GCM10022384_70750</name>
</gene>
<dbReference type="Gene3D" id="1.10.1200.10">
    <property type="entry name" value="ACP-like"/>
    <property type="match status" value="1"/>
</dbReference>
<dbReference type="SMART" id="SM01294">
    <property type="entry name" value="PKS_PP_betabranch"/>
    <property type="match status" value="1"/>
</dbReference>
<protein>
    <recommendedName>
        <fullName evidence="5">Carrier domain-containing protein</fullName>
    </recommendedName>
</protein>
<dbReference type="PANTHER" id="PTHR43775">
    <property type="entry name" value="FATTY ACID SYNTHASE"/>
    <property type="match status" value="1"/>
</dbReference>
<evidence type="ECO:0000256" key="4">
    <source>
        <dbReference type="ARBA" id="ARBA00023268"/>
    </source>
</evidence>
<accession>A0ABP7T0H1</accession>
<keyword evidence="1" id="KW-0596">Phosphopantetheine</keyword>
<evidence type="ECO:0000313" key="6">
    <source>
        <dbReference type="EMBL" id="GAA4019202.1"/>
    </source>
</evidence>
<reference evidence="7" key="1">
    <citation type="journal article" date="2019" name="Int. J. Syst. Evol. Microbiol.">
        <title>The Global Catalogue of Microorganisms (GCM) 10K type strain sequencing project: providing services to taxonomists for standard genome sequencing and annotation.</title>
        <authorList>
            <consortium name="The Broad Institute Genomics Platform"/>
            <consortium name="The Broad Institute Genome Sequencing Center for Infectious Disease"/>
            <person name="Wu L."/>
            <person name="Ma J."/>
        </authorList>
    </citation>
    <scope>NUCLEOTIDE SEQUENCE [LARGE SCALE GENOMIC DNA]</scope>
    <source>
        <strain evidence="7">JCM 17027</strain>
    </source>
</reference>
<proteinExistence type="predicted"/>
<organism evidence="6 7">
    <name type="scientific">Streptomyces marokkonensis</name>
    <dbReference type="NCBI Taxonomy" id="324855"/>
    <lineage>
        <taxon>Bacteria</taxon>
        <taxon>Bacillati</taxon>
        <taxon>Actinomycetota</taxon>
        <taxon>Actinomycetes</taxon>
        <taxon>Kitasatosporales</taxon>
        <taxon>Streptomycetaceae</taxon>
        <taxon>Streptomyces</taxon>
    </lineage>
</organism>
<dbReference type="InterPro" id="IPR006162">
    <property type="entry name" value="Ppantetheine_attach_site"/>
</dbReference>
<evidence type="ECO:0000259" key="5">
    <source>
        <dbReference type="PROSITE" id="PS50075"/>
    </source>
</evidence>
<keyword evidence="2" id="KW-0597">Phosphoprotein</keyword>
<dbReference type="InterPro" id="IPR050091">
    <property type="entry name" value="PKS_NRPS_Biosynth_Enz"/>
</dbReference>
<dbReference type="PROSITE" id="PS00012">
    <property type="entry name" value="PHOSPHOPANTETHEINE"/>
    <property type="match status" value="1"/>
</dbReference>
<dbReference type="PANTHER" id="PTHR43775:SF51">
    <property type="entry name" value="INACTIVE PHENOLPHTHIOCEROL SYNTHESIS POLYKETIDE SYNTHASE TYPE I PKS1-RELATED"/>
    <property type="match status" value="1"/>
</dbReference>
<evidence type="ECO:0000256" key="1">
    <source>
        <dbReference type="ARBA" id="ARBA00022450"/>
    </source>
</evidence>
<dbReference type="PROSITE" id="PS50075">
    <property type="entry name" value="CARRIER"/>
    <property type="match status" value="1"/>
</dbReference>
<dbReference type="InterPro" id="IPR036736">
    <property type="entry name" value="ACP-like_sf"/>
</dbReference>
<dbReference type="EMBL" id="BAABCQ010000361">
    <property type="protein sequence ID" value="GAA4019202.1"/>
    <property type="molecule type" value="Genomic_DNA"/>
</dbReference>
<dbReference type="InterPro" id="IPR020806">
    <property type="entry name" value="PKS_PP-bd"/>
</dbReference>
<sequence length="231" mass="24145">MGLFDAGVASGEAALAAVKFDFVALQEQAAVGETASVLQGLVRRPRPTVRTEAGTPAGGTAKESLADRLARMPQAERQRTLVDLVSADAATVLGGRRGADAIAPDRAFKDLGFDSLTGVELRNRLTAATGFQLPASAVFDYPTPAALADVLLEQLSVSPGSVLAELDRLEVALTSMTLDEDVMAQTAKRLQTLATRCATPGAPMDDEDAFDLDSASDDELFSFAENELGSS</sequence>
<dbReference type="SMART" id="SM00823">
    <property type="entry name" value="PKS_PP"/>
    <property type="match status" value="1"/>
</dbReference>
<keyword evidence="7" id="KW-1185">Reference proteome</keyword>
<comment type="caution">
    <text evidence="6">The sequence shown here is derived from an EMBL/GenBank/DDBJ whole genome shotgun (WGS) entry which is preliminary data.</text>
</comment>
<evidence type="ECO:0000313" key="7">
    <source>
        <dbReference type="Proteomes" id="UP001500034"/>
    </source>
</evidence>
<dbReference type="Proteomes" id="UP001500034">
    <property type="component" value="Unassembled WGS sequence"/>
</dbReference>
<dbReference type="Pfam" id="PF00550">
    <property type="entry name" value="PP-binding"/>
    <property type="match status" value="1"/>
</dbReference>
<dbReference type="InterPro" id="IPR009081">
    <property type="entry name" value="PP-bd_ACP"/>
</dbReference>
<keyword evidence="4" id="KW-0511">Multifunctional enzyme</keyword>